<keyword evidence="3" id="KW-0804">Transcription</keyword>
<proteinExistence type="predicted"/>
<evidence type="ECO:0000256" key="1">
    <source>
        <dbReference type="ARBA" id="ARBA00023015"/>
    </source>
</evidence>
<name>A0A6D2K2W4_9BRAS</name>
<evidence type="ECO:0000259" key="5">
    <source>
        <dbReference type="PROSITE" id="PS51005"/>
    </source>
</evidence>
<evidence type="ECO:0000256" key="2">
    <source>
        <dbReference type="ARBA" id="ARBA00023125"/>
    </source>
</evidence>
<dbReference type="OrthoDB" id="1424968at2759"/>
<sequence>MMLAVEDVLSELAGEERNERGLPPGFRFHPTDEELITFYLASKIFHGGLCGIHIAEVDLNRCEPWELPEMAKMGEKEWYFYSLRDRKYPTGLRTNRATTAGYWKATGKDKEIFATGGGGGGGGGGGALVGMKKTLVFYKGRAPRGLKTKWVMHEYRLETDHSHRHTCKEEWVICRVFNKTGDRKNVGLHSQISYLHNSSLSTTHQHNLNHSHYHHHHETLPPLLETSKTLTTFPSLLYDDTHQNYNSNLLHGSSGHNVDELKAIINPVVSQFNGFIFSPGNNNDEDDNFGVKTEQSFNGCSNDLDVRDYLENPLFQEAGYSLLGLSSSPGPLMLLDSPCPLGF</sequence>
<keyword evidence="2" id="KW-0238">DNA-binding</keyword>
<keyword evidence="7" id="KW-1185">Reference proteome</keyword>
<gene>
    <name evidence="6" type="ORF">MERR_LOCUS29748</name>
</gene>
<dbReference type="AlphaFoldDB" id="A0A6D2K2W4"/>
<dbReference type="Proteomes" id="UP000467841">
    <property type="component" value="Unassembled WGS sequence"/>
</dbReference>
<keyword evidence="1" id="KW-0805">Transcription regulation</keyword>
<comment type="caution">
    <text evidence="6">The sequence shown here is derived from an EMBL/GenBank/DDBJ whole genome shotgun (WGS) entry which is preliminary data.</text>
</comment>
<dbReference type="SUPFAM" id="SSF101941">
    <property type="entry name" value="NAC domain"/>
    <property type="match status" value="1"/>
</dbReference>
<dbReference type="InterPro" id="IPR036093">
    <property type="entry name" value="NAC_dom_sf"/>
</dbReference>
<evidence type="ECO:0000256" key="3">
    <source>
        <dbReference type="ARBA" id="ARBA00023163"/>
    </source>
</evidence>
<keyword evidence="4" id="KW-0539">Nucleus</keyword>
<feature type="domain" description="NAC" evidence="5">
    <location>
        <begin position="22"/>
        <end position="179"/>
    </location>
</feature>
<organism evidence="6 7">
    <name type="scientific">Microthlaspi erraticum</name>
    <dbReference type="NCBI Taxonomy" id="1685480"/>
    <lineage>
        <taxon>Eukaryota</taxon>
        <taxon>Viridiplantae</taxon>
        <taxon>Streptophyta</taxon>
        <taxon>Embryophyta</taxon>
        <taxon>Tracheophyta</taxon>
        <taxon>Spermatophyta</taxon>
        <taxon>Magnoliopsida</taxon>
        <taxon>eudicotyledons</taxon>
        <taxon>Gunneridae</taxon>
        <taxon>Pentapetalae</taxon>
        <taxon>rosids</taxon>
        <taxon>malvids</taxon>
        <taxon>Brassicales</taxon>
        <taxon>Brassicaceae</taxon>
        <taxon>Coluteocarpeae</taxon>
        <taxon>Microthlaspi</taxon>
    </lineage>
</organism>
<evidence type="ECO:0000313" key="6">
    <source>
        <dbReference type="EMBL" id="CAA7042513.1"/>
    </source>
</evidence>
<evidence type="ECO:0000256" key="4">
    <source>
        <dbReference type="ARBA" id="ARBA00023242"/>
    </source>
</evidence>
<dbReference type="EMBL" id="CACVBM020001273">
    <property type="protein sequence ID" value="CAA7042513.1"/>
    <property type="molecule type" value="Genomic_DNA"/>
</dbReference>
<dbReference type="PANTHER" id="PTHR31744:SF86">
    <property type="entry name" value="PROTEIN CUP-SHAPED COTYLEDON 3"/>
    <property type="match status" value="1"/>
</dbReference>
<protein>
    <recommendedName>
        <fullName evidence="5">NAC domain-containing protein</fullName>
    </recommendedName>
</protein>
<dbReference type="InterPro" id="IPR003441">
    <property type="entry name" value="NAC-dom"/>
</dbReference>
<dbReference type="Gene3D" id="2.170.150.80">
    <property type="entry name" value="NAC domain"/>
    <property type="match status" value="1"/>
</dbReference>
<accession>A0A6D2K2W4</accession>
<dbReference type="FunFam" id="2.170.150.80:FF:000006">
    <property type="entry name" value="NAC domain-containing protein 100-like"/>
    <property type="match status" value="1"/>
</dbReference>
<evidence type="ECO:0000313" key="7">
    <source>
        <dbReference type="Proteomes" id="UP000467841"/>
    </source>
</evidence>
<dbReference type="PROSITE" id="PS51005">
    <property type="entry name" value="NAC"/>
    <property type="match status" value="1"/>
</dbReference>
<reference evidence="6" key="1">
    <citation type="submission" date="2020-01" db="EMBL/GenBank/DDBJ databases">
        <authorList>
            <person name="Mishra B."/>
        </authorList>
    </citation>
    <scope>NUCLEOTIDE SEQUENCE [LARGE SCALE GENOMIC DNA]</scope>
</reference>
<dbReference type="GO" id="GO:0000976">
    <property type="term" value="F:transcription cis-regulatory region binding"/>
    <property type="evidence" value="ECO:0007669"/>
    <property type="project" value="UniProtKB-ARBA"/>
</dbReference>
<dbReference type="PANTHER" id="PTHR31744">
    <property type="entry name" value="PROTEIN CUP-SHAPED COTYLEDON 2-RELATED"/>
    <property type="match status" value="1"/>
</dbReference>
<dbReference type="GO" id="GO:0006355">
    <property type="term" value="P:regulation of DNA-templated transcription"/>
    <property type="evidence" value="ECO:0007669"/>
    <property type="project" value="InterPro"/>
</dbReference>
<dbReference type="Pfam" id="PF02365">
    <property type="entry name" value="NAM"/>
    <property type="match status" value="1"/>
</dbReference>